<dbReference type="EMBL" id="GILB01003007">
    <property type="protein sequence ID" value="NUU83340.1"/>
    <property type="molecule type" value="Transcribed_RNA"/>
</dbReference>
<name>A0A6M2EDZ0_9ROSI</name>
<sequence length="148" mass="17026">MWEPTGGSRERMKHFADLKRTERHFEVGDWVFLHLQPYKQHSVVQRKNLKLSPRFYGPYQIIERIGGVAYRLNLPSTSLLHPVFHVSVLKKKLGARNMLATTIPSLTVRGGSQAEPEEILQRRLKKKNGRAVSELLVKWKGLEVNDAS</sequence>
<evidence type="ECO:0000313" key="2">
    <source>
        <dbReference type="EMBL" id="NUU83340.1"/>
    </source>
</evidence>
<dbReference type="AlphaFoldDB" id="A0A6M2EDZ0"/>
<dbReference type="Pfam" id="PF24626">
    <property type="entry name" value="SH3_Tf2-1"/>
    <property type="match status" value="1"/>
</dbReference>
<accession>A0A6M2EDZ0</accession>
<organism evidence="2">
    <name type="scientific">Populus davidiana</name>
    <dbReference type="NCBI Taxonomy" id="266767"/>
    <lineage>
        <taxon>Eukaryota</taxon>
        <taxon>Viridiplantae</taxon>
        <taxon>Streptophyta</taxon>
        <taxon>Embryophyta</taxon>
        <taxon>Tracheophyta</taxon>
        <taxon>Spermatophyta</taxon>
        <taxon>Magnoliopsida</taxon>
        <taxon>eudicotyledons</taxon>
        <taxon>Gunneridae</taxon>
        <taxon>Pentapetalae</taxon>
        <taxon>rosids</taxon>
        <taxon>fabids</taxon>
        <taxon>Malpighiales</taxon>
        <taxon>Salicaceae</taxon>
        <taxon>Saliceae</taxon>
        <taxon>Populus</taxon>
    </lineage>
</organism>
<feature type="domain" description="Chromo" evidence="1">
    <location>
        <begin position="114"/>
        <end position="148"/>
    </location>
</feature>
<dbReference type="PANTHER" id="PTHR46148">
    <property type="entry name" value="CHROMO DOMAIN-CONTAINING PROTEIN"/>
    <property type="match status" value="1"/>
</dbReference>
<proteinExistence type="predicted"/>
<dbReference type="PROSITE" id="PS50013">
    <property type="entry name" value="CHROMO_2"/>
    <property type="match status" value="1"/>
</dbReference>
<dbReference type="InterPro" id="IPR000953">
    <property type="entry name" value="Chromo/chromo_shadow_dom"/>
</dbReference>
<dbReference type="PANTHER" id="PTHR46148:SF55">
    <property type="match status" value="1"/>
</dbReference>
<dbReference type="SUPFAM" id="SSF54160">
    <property type="entry name" value="Chromo domain-like"/>
    <property type="match status" value="1"/>
</dbReference>
<evidence type="ECO:0000259" key="1">
    <source>
        <dbReference type="PROSITE" id="PS50013"/>
    </source>
</evidence>
<reference evidence="2" key="1">
    <citation type="submission" date="2020-03" db="EMBL/GenBank/DDBJ databases">
        <authorList>
            <person name="Zhang R."/>
        </authorList>
    </citation>
    <scope>NUCLEOTIDE SEQUENCE</scope>
</reference>
<protein>
    <recommendedName>
        <fullName evidence="1">Chromo domain-containing protein</fullName>
    </recommendedName>
</protein>
<dbReference type="InterPro" id="IPR016197">
    <property type="entry name" value="Chromo-like_dom_sf"/>
</dbReference>
<dbReference type="InterPro" id="IPR056924">
    <property type="entry name" value="SH3_Tf2-1"/>
</dbReference>